<keyword evidence="3" id="KW-1185">Reference proteome</keyword>
<dbReference type="RefSeq" id="WP_247416106.1">
    <property type="nucleotide sequence ID" value="NZ_JALLGW010000001.1"/>
</dbReference>
<sequence length="85" mass="9533">MTDDIDWHRNQSMGGKTTRVRPAIISRGHNVKDVPDALVEDIIEHTTARIVCPDCKDDSFYFIPEFGGRPQPECQGGCGNTFVLR</sequence>
<organism evidence="2 3">
    <name type="scientific">Halomarina salina</name>
    <dbReference type="NCBI Taxonomy" id="1872699"/>
    <lineage>
        <taxon>Archaea</taxon>
        <taxon>Methanobacteriati</taxon>
        <taxon>Methanobacteriota</taxon>
        <taxon>Stenosarchaea group</taxon>
        <taxon>Halobacteria</taxon>
        <taxon>Halobacteriales</taxon>
        <taxon>Natronomonadaceae</taxon>
        <taxon>Halomarina</taxon>
    </lineage>
</organism>
<dbReference type="AlphaFoldDB" id="A0ABD5RPZ4"/>
<evidence type="ECO:0000256" key="1">
    <source>
        <dbReference type="SAM" id="MobiDB-lite"/>
    </source>
</evidence>
<gene>
    <name evidence="2" type="ORF">ACFPYI_14730</name>
</gene>
<feature type="region of interest" description="Disordered" evidence="1">
    <location>
        <begin position="1"/>
        <end position="21"/>
    </location>
</feature>
<name>A0ABD5RPZ4_9EURY</name>
<dbReference type="EMBL" id="JBHSQH010000001">
    <property type="protein sequence ID" value="MFC5972591.1"/>
    <property type="molecule type" value="Genomic_DNA"/>
</dbReference>
<comment type="caution">
    <text evidence="2">The sequence shown here is derived from an EMBL/GenBank/DDBJ whole genome shotgun (WGS) entry which is preliminary data.</text>
</comment>
<dbReference type="Proteomes" id="UP001596099">
    <property type="component" value="Unassembled WGS sequence"/>
</dbReference>
<reference evidence="2 3" key="1">
    <citation type="journal article" date="2019" name="Int. J. Syst. Evol. Microbiol.">
        <title>The Global Catalogue of Microorganisms (GCM) 10K type strain sequencing project: providing services to taxonomists for standard genome sequencing and annotation.</title>
        <authorList>
            <consortium name="The Broad Institute Genomics Platform"/>
            <consortium name="The Broad Institute Genome Sequencing Center for Infectious Disease"/>
            <person name="Wu L."/>
            <person name="Ma J."/>
        </authorList>
    </citation>
    <scope>NUCLEOTIDE SEQUENCE [LARGE SCALE GENOMIC DNA]</scope>
    <source>
        <strain evidence="2 3">CGMCC 1.12543</strain>
    </source>
</reference>
<evidence type="ECO:0000313" key="2">
    <source>
        <dbReference type="EMBL" id="MFC5972591.1"/>
    </source>
</evidence>
<protein>
    <submittedName>
        <fullName evidence="2">Uncharacterized protein</fullName>
    </submittedName>
</protein>
<accession>A0ABD5RPZ4</accession>
<proteinExistence type="predicted"/>
<evidence type="ECO:0000313" key="3">
    <source>
        <dbReference type="Proteomes" id="UP001596099"/>
    </source>
</evidence>